<keyword evidence="5" id="KW-1185">Reference proteome</keyword>
<gene>
    <name evidence="4" type="ORF">N475_05995</name>
</gene>
<accession>A0A167D9J6</accession>
<dbReference type="GO" id="GO:0003700">
    <property type="term" value="F:DNA-binding transcription factor activity"/>
    <property type="evidence" value="ECO:0007669"/>
    <property type="project" value="InterPro"/>
</dbReference>
<dbReference type="GO" id="GO:0043565">
    <property type="term" value="F:sequence-specific DNA binding"/>
    <property type="evidence" value="ECO:0007669"/>
    <property type="project" value="TreeGrafter"/>
</dbReference>
<comment type="caution">
    <text evidence="4">The sequence shown here is derived from an EMBL/GenBank/DDBJ whole genome shotgun (WGS) entry which is preliminary data.</text>
</comment>
<dbReference type="PROSITE" id="PS50931">
    <property type="entry name" value="HTH_LYSR"/>
    <property type="match status" value="1"/>
</dbReference>
<dbReference type="SUPFAM" id="SSF46785">
    <property type="entry name" value="Winged helix' DNA-binding domain"/>
    <property type="match status" value="1"/>
</dbReference>
<dbReference type="InterPro" id="IPR036390">
    <property type="entry name" value="WH_DNA-bd_sf"/>
</dbReference>
<evidence type="ECO:0000313" key="5">
    <source>
        <dbReference type="Proteomes" id="UP000076643"/>
    </source>
</evidence>
<dbReference type="PATRIC" id="fig|1365250.3.peg.49"/>
<evidence type="ECO:0000256" key="1">
    <source>
        <dbReference type="ARBA" id="ARBA00009437"/>
    </source>
</evidence>
<reference evidence="4 5" key="1">
    <citation type="submission" date="2013-07" db="EMBL/GenBank/DDBJ databases">
        <title>Comparative Genomic and Metabolomic Analysis of Twelve Strains of Pseudoalteromonas luteoviolacea.</title>
        <authorList>
            <person name="Vynne N.G."/>
            <person name="Mansson M."/>
            <person name="Gram L."/>
        </authorList>
    </citation>
    <scope>NUCLEOTIDE SEQUENCE [LARGE SCALE GENOMIC DNA]</scope>
    <source>
        <strain evidence="4 5">DSM 6061</strain>
    </source>
</reference>
<dbReference type="Proteomes" id="UP000076643">
    <property type="component" value="Unassembled WGS sequence"/>
</dbReference>
<sequence>MISALEMQTGTRLFHRSTRQFSLTVDGQALFQKISPLLSEIDNRIETISQQNRQAKGKLNSNSIHSSNRG</sequence>
<name>A0A167D9J6_9GAMM</name>
<dbReference type="RefSeq" id="WP_063359032.1">
    <property type="nucleotide sequence ID" value="NZ_AQHB01000041.1"/>
</dbReference>
<dbReference type="InterPro" id="IPR058163">
    <property type="entry name" value="LysR-type_TF_proteobact-type"/>
</dbReference>
<feature type="region of interest" description="Disordered" evidence="2">
    <location>
        <begin position="50"/>
        <end position="70"/>
    </location>
</feature>
<dbReference type="GO" id="GO:0006351">
    <property type="term" value="P:DNA-templated transcription"/>
    <property type="evidence" value="ECO:0007669"/>
    <property type="project" value="TreeGrafter"/>
</dbReference>
<feature type="domain" description="HTH lysR-type" evidence="3">
    <location>
        <begin position="1"/>
        <end position="24"/>
    </location>
</feature>
<proteinExistence type="inferred from homology"/>
<dbReference type="AlphaFoldDB" id="A0A167D9J6"/>
<dbReference type="EMBL" id="AUYB01000002">
    <property type="protein sequence ID" value="KZN48577.1"/>
    <property type="molecule type" value="Genomic_DNA"/>
</dbReference>
<organism evidence="4 5">
    <name type="scientific">Pseudoalteromonas luteoviolacea DSM 6061</name>
    <dbReference type="NCBI Taxonomy" id="1365250"/>
    <lineage>
        <taxon>Bacteria</taxon>
        <taxon>Pseudomonadati</taxon>
        <taxon>Pseudomonadota</taxon>
        <taxon>Gammaproteobacteria</taxon>
        <taxon>Alteromonadales</taxon>
        <taxon>Pseudoalteromonadaceae</taxon>
        <taxon>Pseudoalteromonas</taxon>
    </lineage>
</organism>
<evidence type="ECO:0000259" key="3">
    <source>
        <dbReference type="PROSITE" id="PS50931"/>
    </source>
</evidence>
<comment type="similarity">
    <text evidence="1">Belongs to the LysR transcriptional regulatory family.</text>
</comment>
<dbReference type="PANTHER" id="PTHR30537">
    <property type="entry name" value="HTH-TYPE TRANSCRIPTIONAL REGULATOR"/>
    <property type="match status" value="1"/>
</dbReference>
<dbReference type="Gene3D" id="1.10.10.10">
    <property type="entry name" value="Winged helix-like DNA-binding domain superfamily/Winged helix DNA-binding domain"/>
    <property type="match status" value="1"/>
</dbReference>
<dbReference type="PANTHER" id="PTHR30537:SF5">
    <property type="entry name" value="HTH-TYPE TRANSCRIPTIONAL ACTIVATOR TTDR-RELATED"/>
    <property type="match status" value="1"/>
</dbReference>
<dbReference type="InterPro" id="IPR000847">
    <property type="entry name" value="LysR_HTH_N"/>
</dbReference>
<dbReference type="InterPro" id="IPR036388">
    <property type="entry name" value="WH-like_DNA-bd_sf"/>
</dbReference>
<protein>
    <recommendedName>
        <fullName evidence="3">HTH lysR-type domain-containing protein</fullName>
    </recommendedName>
</protein>
<evidence type="ECO:0000256" key="2">
    <source>
        <dbReference type="SAM" id="MobiDB-lite"/>
    </source>
</evidence>
<evidence type="ECO:0000313" key="4">
    <source>
        <dbReference type="EMBL" id="KZN48577.1"/>
    </source>
</evidence>